<dbReference type="EMBL" id="WRPM01000103">
    <property type="protein sequence ID" value="MVT27702.1"/>
    <property type="molecule type" value="Genomic_DNA"/>
</dbReference>
<organism evidence="2 3">
    <name type="scientific">Nesterenkonia alkaliphila</name>
    <dbReference type="NCBI Taxonomy" id="1463631"/>
    <lineage>
        <taxon>Bacteria</taxon>
        <taxon>Bacillati</taxon>
        <taxon>Actinomycetota</taxon>
        <taxon>Actinomycetes</taxon>
        <taxon>Micrococcales</taxon>
        <taxon>Micrococcaceae</taxon>
        <taxon>Nesterenkonia</taxon>
    </lineage>
</organism>
<accession>A0A7K1UN38</accession>
<feature type="region of interest" description="Disordered" evidence="1">
    <location>
        <begin position="76"/>
        <end position="95"/>
    </location>
</feature>
<dbReference type="AlphaFoldDB" id="A0A7K1UN38"/>
<comment type="caution">
    <text evidence="2">The sequence shown here is derived from an EMBL/GenBank/DDBJ whole genome shotgun (WGS) entry which is preliminary data.</text>
</comment>
<keyword evidence="3" id="KW-1185">Reference proteome</keyword>
<evidence type="ECO:0000313" key="3">
    <source>
        <dbReference type="Proteomes" id="UP000460157"/>
    </source>
</evidence>
<evidence type="ECO:0000256" key="1">
    <source>
        <dbReference type="SAM" id="MobiDB-lite"/>
    </source>
</evidence>
<dbReference type="RefSeq" id="WP_157325907.1">
    <property type="nucleotide sequence ID" value="NZ_BMFX01000010.1"/>
</dbReference>
<sequence>MRDRILKLERPSLRPVEVSIQEDEGPEGPSVRVAVQLRNSATSPEWNADDFRALRRDARTIALEELGSEVSVRLLYEPEDGEDQPAHYSAGDKSF</sequence>
<protein>
    <submittedName>
        <fullName evidence="2">Uncharacterized protein</fullName>
    </submittedName>
</protein>
<evidence type="ECO:0000313" key="2">
    <source>
        <dbReference type="EMBL" id="MVT27702.1"/>
    </source>
</evidence>
<name>A0A7K1UN38_9MICC</name>
<reference evidence="2 3" key="1">
    <citation type="submission" date="2019-12" db="EMBL/GenBank/DDBJ databases">
        <title>Nesterenkonia muleiensis sp. nov., a novel actinobacterium isolated from sap of Populus euphratica.</title>
        <authorList>
            <person name="Wang R."/>
        </authorList>
    </citation>
    <scope>NUCLEOTIDE SEQUENCE [LARGE SCALE GENOMIC DNA]</scope>
    <source>
        <strain evidence="2 3">F10</strain>
    </source>
</reference>
<dbReference type="Proteomes" id="UP000460157">
    <property type="component" value="Unassembled WGS sequence"/>
</dbReference>
<proteinExistence type="predicted"/>
<gene>
    <name evidence="2" type="ORF">GNZ21_15295</name>
</gene>